<reference evidence="6 7" key="1">
    <citation type="submission" date="2014-06" db="EMBL/GenBank/DDBJ databases">
        <title>Genome sequence of the intracellular symbiont Blattabacterium cuenoti, strain CPU2 from the wood feeding cockroach Cryptocercus punctulatus.</title>
        <authorList>
            <person name="Kinjo Y."/>
            <person name="Ohkuma M."/>
            <person name="Tokuda G."/>
        </authorList>
    </citation>
    <scope>NUCLEOTIDE SEQUENCE [LARGE SCALE GENOMIC DNA]</scope>
    <source>
        <strain evidence="6 7">CPU2</strain>
    </source>
</reference>
<gene>
    <name evidence="6" type="ORF">CPU2_205</name>
</gene>
<feature type="domain" description="Alanine racemase N-terminal" evidence="5">
    <location>
        <begin position="3"/>
        <end position="215"/>
    </location>
</feature>
<dbReference type="FunFam" id="3.20.20.10:FF:000018">
    <property type="entry name" value="Pyridoxal phosphate homeostasis protein"/>
    <property type="match status" value="1"/>
</dbReference>
<evidence type="ECO:0000313" key="6">
    <source>
        <dbReference type="EMBL" id="BBA17713.1"/>
    </source>
</evidence>
<dbReference type="InterPro" id="IPR029066">
    <property type="entry name" value="PLP-binding_barrel"/>
</dbReference>
<dbReference type="InterPro" id="IPR001608">
    <property type="entry name" value="Ala_racemase_N"/>
</dbReference>
<sequence>MKTIEYRIFSIKKSIPKNIKILAVSKNQDIFSIKKVYQTGHRDFGENYIQEMILKYKKLPKDIRWHMIGRIQSNKLKYIIPFINLIHSVQKIEHLKIINKEALKYNRIINCLLQIKICNEKNKSGITPKEVHEILENDHYKNMKNVKIIGLMGMATFHGSIQKIHHEFDYLNKIYNECKNKYKYSVLSMGMSRDYPIAIECGSTLIRLGTFFFGKKNVQ</sequence>
<comment type="similarity">
    <text evidence="2 4">Belongs to the pyridoxal phosphate-binding protein YggS/PROSC family.</text>
</comment>
<dbReference type="Gene3D" id="3.20.20.10">
    <property type="entry name" value="Alanine racemase"/>
    <property type="match status" value="1"/>
</dbReference>
<comment type="cofactor">
    <cofactor evidence="3">
        <name>pyridoxal 5'-phosphate</name>
        <dbReference type="ChEBI" id="CHEBI:597326"/>
    </cofactor>
</comment>
<dbReference type="SUPFAM" id="SSF51419">
    <property type="entry name" value="PLP-binding barrel"/>
    <property type="match status" value="1"/>
</dbReference>
<evidence type="ECO:0000259" key="5">
    <source>
        <dbReference type="Pfam" id="PF01168"/>
    </source>
</evidence>
<dbReference type="Pfam" id="PF01168">
    <property type="entry name" value="Ala_racemase_N"/>
    <property type="match status" value="1"/>
</dbReference>
<dbReference type="NCBIfam" id="TIGR00044">
    <property type="entry name" value="YggS family pyridoxal phosphate-dependent enzyme"/>
    <property type="match status" value="1"/>
</dbReference>
<dbReference type="GO" id="GO:0030170">
    <property type="term" value="F:pyridoxal phosphate binding"/>
    <property type="evidence" value="ECO:0007669"/>
    <property type="project" value="UniProtKB-UniRule"/>
</dbReference>
<dbReference type="CDD" id="cd00635">
    <property type="entry name" value="PLPDE_III_YBL036c_like"/>
    <property type="match status" value="1"/>
</dbReference>
<evidence type="ECO:0000313" key="7">
    <source>
        <dbReference type="Proteomes" id="UP000262607"/>
    </source>
</evidence>
<accession>A0AAD1CLX1</accession>
<dbReference type="RefSeq" id="WP_110548786.1">
    <property type="nucleotide sequence ID" value="NZ_AP014610.1"/>
</dbReference>
<organism evidence="6 7">
    <name type="scientific">Blattabacterium punctulatus CPU2</name>
    <dbReference type="NCBI Taxonomy" id="1457032"/>
    <lineage>
        <taxon>Bacteria</taxon>
        <taxon>Pseudomonadati</taxon>
        <taxon>Bacteroidota</taxon>
        <taxon>Flavobacteriia</taxon>
        <taxon>Flavobacteriales</taxon>
        <taxon>Blattabacteriaceae</taxon>
        <taxon>Blattabacterium</taxon>
    </lineage>
</organism>
<evidence type="ECO:0000256" key="4">
    <source>
        <dbReference type="RuleBase" id="RU004514"/>
    </source>
</evidence>
<dbReference type="EMBL" id="AP014610">
    <property type="protein sequence ID" value="BBA17713.1"/>
    <property type="molecule type" value="Genomic_DNA"/>
</dbReference>
<dbReference type="Proteomes" id="UP000262607">
    <property type="component" value="Chromosome"/>
</dbReference>
<keyword evidence="1 2" id="KW-0663">Pyridoxal phosphate</keyword>
<proteinExistence type="inferred from homology"/>
<dbReference type="AlphaFoldDB" id="A0AAD1CLX1"/>
<comment type="function">
    <text evidence="2">Pyridoxal 5'-phosphate (PLP)-binding protein, which is involved in PLP homeostasis.</text>
</comment>
<dbReference type="PROSITE" id="PS01211">
    <property type="entry name" value="UPF0001"/>
    <property type="match status" value="1"/>
</dbReference>
<evidence type="ECO:0000256" key="1">
    <source>
        <dbReference type="ARBA" id="ARBA00022898"/>
    </source>
</evidence>
<dbReference type="InterPro" id="IPR011078">
    <property type="entry name" value="PyrdxlP_homeostasis"/>
</dbReference>
<protein>
    <recommendedName>
        <fullName evidence="2">Pyridoxal phosphate homeostasis protein</fullName>
        <shortName evidence="2">PLP homeostasis protein</shortName>
    </recommendedName>
</protein>
<dbReference type="PIRSF" id="PIRSF004848">
    <property type="entry name" value="YBL036c_PLPDEIII"/>
    <property type="match status" value="1"/>
</dbReference>
<dbReference type="PANTHER" id="PTHR10146">
    <property type="entry name" value="PROLINE SYNTHETASE CO-TRANSCRIBED BACTERIAL HOMOLOG PROTEIN"/>
    <property type="match status" value="1"/>
</dbReference>
<name>A0AAD1CLX1_9FLAO</name>
<dbReference type="GeneID" id="66556865"/>
<evidence type="ECO:0000256" key="3">
    <source>
        <dbReference type="PIRSR" id="PIRSR004848-1"/>
    </source>
</evidence>
<evidence type="ECO:0000256" key="2">
    <source>
        <dbReference type="HAMAP-Rule" id="MF_02087"/>
    </source>
</evidence>
<dbReference type="HAMAP" id="MF_02087">
    <property type="entry name" value="PLP_homeostasis"/>
    <property type="match status" value="1"/>
</dbReference>
<feature type="modified residue" description="N6-(pyridoxal phosphate)lysine" evidence="2 3">
    <location>
        <position position="26"/>
    </location>
</feature>
<dbReference type="PANTHER" id="PTHR10146:SF14">
    <property type="entry name" value="PYRIDOXAL PHOSPHATE HOMEOSTASIS PROTEIN"/>
    <property type="match status" value="1"/>
</dbReference>